<name>A0ABQ9FFJ0_TEGGR</name>
<dbReference type="InterPro" id="IPR007110">
    <property type="entry name" value="Ig-like_dom"/>
</dbReference>
<dbReference type="EMBL" id="JARBDR010000328">
    <property type="protein sequence ID" value="KAJ8316102.1"/>
    <property type="molecule type" value="Genomic_DNA"/>
</dbReference>
<sequence length="446" mass="48517">MRRLYKDKMDYSKISFTLFLTVTILVQVSGQNAKINAPAQFILNTDRIQIDCQPAGSMYSHIYALSILKNNRPMVSVGRSNGLTSIAWYDSGVQNRATTNTPNLDSLSTAQLRVTIEATNTQCDDQAMYTCRVAGLDSNFNVVPNNEVSANISVVVKPDRMDEIVVSPAAGQYSEEQNITLFCTGTVGAYIHPLSITWCIQRNGDIAPSDLESDSYIRSITQSNAQAVGSGPTTSCQFERTSTVVYEVANIDTDTTFWCQITAPGDSPICGQGTVRQQQSIEVAQTTMSIASTDEVSGQNARINAPAQFILNTDRIEIDCQPAGSMYVMINALSILKNNRPMVSVGKHNGQTSIVWSDSGVQSRATTNIPNLDTVSTAQLRVIIEATNTQCDDQAMYTCKVNGLDYSFVTVPNNEASANISVVGKLFRCNVFSTSALYSINNVTKA</sequence>
<keyword evidence="3" id="KW-1185">Reference proteome</keyword>
<evidence type="ECO:0000259" key="1">
    <source>
        <dbReference type="PROSITE" id="PS50835"/>
    </source>
</evidence>
<evidence type="ECO:0000313" key="2">
    <source>
        <dbReference type="EMBL" id="KAJ8316102.1"/>
    </source>
</evidence>
<dbReference type="Proteomes" id="UP001217089">
    <property type="component" value="Unassembled WGS sequence"/>
</dbReference>
<evidence type="ECO:0000313" key="3">
    <source>
        <dbReference type="Proteomes" id="UP001217089"/>
    </source>
</evidence>
<gene>
    <name evidence="2" type="ORF">KUTeg_006116</name>
</gene>
<reference evidence="2 3" key="1">
    <citation type="submission" date="2022-12" db="EMBL/GenBank/DDBJ databases">
        <title>Chromosome-level genome of Tegillarca granosa.</title>
        <authorList>
            <person name="Kim J."/>
        </authorList>
    </citation>
    <scope>NUCLEOTIDE SEQUENCE [LARGE SCALE GENOMIC DNA]</scope>
    <source>
        <strain evidence="2">Teg-2019</strain>
        <tissue evidence="2">Adductor muscle</tissue>
    </source>
</reference>
<comment type="caution">
    <text evidence="2">The sequence shown here is derived from an EMBL/GenBank/DDBJ whole genome shotgun (WGS) entry which is preliminary data.</text>
</comment>
<feature type="domain" description="Ig-like" evidence="1">
    <location>
        <begin position="314"/>
        <end position="421"/>
    </location>
</feature>
<proteinExistence type="predicted"/>
<accession>A0ABQ9FFJ0</accession>
<feature type="domain" description="Ig-like" evidence="1">
    <location>
        <begin position="46"/>
        <end position="149"/>
    </location>
</feature>
<organism evidence="2 3">
    <name type="scientific">Tegillarca granosa</name>
    <name type="common">Malaysian cockle</name>
    <name type="synonym">Anadara granosa</name>
    <dbReference type="NCBI Taxonomy" id="220873"/>
    <lineage>
        <taxon>Eukaryota</taxon>
        <taxon>Metazoa</taxon>
        <taxon>Spiralia</taxon>
        <taxon>Lophotrochozoa</taxon>
        <taxon>Mollusca</taxon>
        <taxon>Bivalvia</taxon>
        <taxon>Autobranchia</taxon>
        <taxon>Pteriomorphia</taxon>
        <taxon>Arcoida</taxon>
        <taxon>Arcoidea</taxon>
        <taxon>Arcidae</taxon>
        <taxon>Tegillarca</taxon>
    </lineage>
</organism>
<dbReference type="PROSITE" id="PS50835">
    <property type="entry name" value="IG_LIKE"/>
    <property type="match status" value="2"/>
</dbReference>
<protein>
    <recommendedName>
        <fullName evidence="1">Ig-like domain-containing protein</fullName>
    </recommendedName>
</protein>